<dbReference type="Pfam" id="PF00005">
    <property type="entry name" value="ABC_tran"/>
    <property type="match status" value="1"/>
</dbReference>
<dbReference type="AlphaFoldDB" id="A0A9N8ZBH5"/>
<dbReference type="PROSITE" id="PS00211">
    <property type="entry name" value="ABC_TRANSPORTER_1"/>
    <property type="match status" value="1"/>
</dbReference>
<feature type="domain" description="ABC transporter" evidence="10">
    <location>
        <begin position="65"/>
        <end position="308"/>
    </location>
</feature>
<reference evidence="11" key="1">
    <citation type="submission" date="2021-06" db="EMBL/GenBank/DDBJ databases">
        <authorList>
            <person name="Kallberg Y."/>
            <person name="Tangrot J."/>
            <person name="Rosling A."/>
        </authorList>
    </citation>
    <scope>NUCLEOTIDE SEQUENCE</scope>
    <source>
        <strain evidence="11">FL130A</strain>
    </source>
</reference>
<dbReference type="SMART" id="SM00382">
    <property type="entry name" value="AAA"/>
    <property type="match status" value="1"/>
</dbReference>
<keyword evidence="7 9" id="KW-1133">Transmembrane helix</keyword>
<feature type="transmembrane region" description="Helical" evidence="9">
    <location>
        <begin position="514"/>
        <end position="534"/>
    </location>
</feature>
<gene>
    <name evidence="11" type="ORF">ALEPTO_LOCUS2803</name>
</gene>
<evidence type="ECO:0000256" key="9">
    <source>
        <dbReference type="SAM" id="Phobius"/>
    </source>
</evidence>
<dbReference type="Proteomes" id="UP000789508">
    <property type="component" value="Unassembled WGS sequence"/>
</dbReference>
<dbReference type="EMBL" id="CAJVPS010000456">
    <property type="protein sequence ID" value="CAG8487417.1"/>
    <property type="molecule type" value="Genomic_DNA"/>
</dbReference>
<accession>A0A9N8ZBH5</accession>
<dbReference type="GO" id="GO:0140359">
    <property type="term" value="F:ABC-type transporter activity"/>
    <property type="evidence" value="ECO:0007669"/>
    <property type="project" value="InterPro"/>
</dbReference>
<name>A0A9N8ZBH5_9GLOM</name>
<evidence type="ECO:0000256" key="2">
    <source>
        <dbReference type="ARBA" id="ARBA00005814"/>
    </source>
</evidence>
<dbReference type="SUPFAM" id="SSF52540">
    <property type="entry name" value="P-loop containing nucleoside triphosphate hydrolases"/>
    <property type="match status" value="1"/>
</dbReference>
<dbReference type="Pfam" id="PF01061">
    <property type="entry name" value="ABC2_membrane"/>
    <property type="match status" value="1"/>
</dbReference>
<evidence type="ECO:0000313" key="11">
    <source>
        <dbReference type="EMBL" id="CAG8487417.1"/>
    </source>
</evidence>
<dbReference type="CDD" id="cd03213">
    <property type="entry name" value="ABCG_EPDR"/>
    <property type="match status" value="1"/>
</dbReference>
<dbReference type="InterPro" id="IPR013525">
    <property type="entry name" value="ABC2_TM"/>
</dbReference>
<dbReference type="InterPro" id="IPR017871">
    <property type="entry name" value="ABC_transporter-like_CS"/>
</dbReference>
<dbReference type="GO" id="GO:0016887">
    <property type="term" value="F:ATP hydrolysis activity"/>
    <property type="evidence" value="ECO:0007669"/>
    <property type="project" value="InterPro"/>
</dbReference>
<protein>
    <submittedName>
        <fullName evidence="11">8826_t:CDS:1</fullName>
    </submittedName>
</protein>
<dbReference type="OrthoDB" id="66620at2759"/>
<evidence type="ECO:0000313" key="12">
    <source>
        <dbReference type="Proteomes" id="UP000789508"/>
    </source>
</evidence>
<keyword evidence="3" id="KW-0813">Transport</keyword>
<comment type="caution">
    <text evidence="11">The sequence shown here is derived from an EMBL/GenBank/DDBJ whole genome shotgun (WGS) entry which is preliminary data.</text>
</comment>
<dbReference type="GO" id="GO:0005524">
    <property type="term" value="F:ATP binding"/>
    <property type="evidence" value="ECO:0007669"/>
    <property type="project" value="UniProtKB-KW"/>
</dbReference>
<dbReference type="PANTHER" id="PTHR48042">
    <property type="entry name" value="ABC TRANSPORTER G FAMILY MEMBER 11"/>
    <property type="match status" value="1"/>
</dbReference>
<feature type="transmembrane region" description="Helical" evidence="9">
    <location>
        <begin position="440"/>
        <end position="458"/>
    </location>
</feature>
<dbReference type="Pfam" id="PF19055">
    <property type="entry name" value="ABC2_membrane_7"/>
    <property type="match status" value="1"/>
</dbReference>
<evidence type="ECO:0000256" key="6">
    <source>
        <dbReference type="ARBA" id="ARBA00022840"/>
    </source>
</evidence>
<dbReference type="InterPro" id="IPR003439">
    <property type="entry name" value="ABC_transporter-like_ATP-bd"/>
</dbReference>
<keyword evidence="6" id="KW-0067">ATP-binding</keyword>
<proteinExistence type="inferred from homology"/>
<feature type="transmembrane region" description="Helical" evidence="9">
    <location>
        <begin position="479"/>
        <end position="502"/>
    </location>
</feature>
<keyword evidence="5" id="KW-0547">Nucleotide-binding</keyword>
<dbReference type="PANTHER" id="PTHR48042:SF11">
    <property type="entry name" value="ABC TRANSPORTER G FAMILY MEMBER 11"/>
    <property type="match status" value="1"/>
</dbReference>
<sequence length="672" mass="75365">MEHVAQHRSSEPQTIVRDTTTTITINESENKNGNQINLKIDELYIQEKNSSFTSSNGASNDSVSLAWRNLSYAVTNPKTKQKTNLVHEASGVVKPGEVMAIMGPSGAGKSTLLDVLAGRKNPKLTTGEIYLNGKPGQVKYVSTYVMQEDALMGVLTVRENIQFAADLCFPSSYSKAERKARVQAIITELGLDRVADSKIGTVFVRGVSGGEKRRASIATQVLTLPKIIFLDEPTSGLDAAASYNVMKAIVQMARNYKLTVVASIHQPSTETYSLFDKLCILGRGRTLYMGKREKAIDYFKTLGHVVPAYSNPADHFLYLINSDFMTDRTQAEEHITQFSDSFENSDVNKLLQEEINTLIEQHKETGTRIISSSTTHRYQHSFLQQTMILVRRSFLNAMRNLLVFWVRIILYVALGLLIGTTYWQIGYNQANITERLSSEYFSVAFLSFMSIAGIPGFLEERLVFQRERGNGFYSVGPFVLANTIISIPFLFIISGSFTAVTYSAVGLHNDGKNAILFIVYMFLCLNVAEAMVCFIASIIPIFIASLAITAFANGFWMVFAGYLVRPPNISKGWKWAHYIDYQKYSFETILYNDLKGLNFNCERLNDTSSDRMYNCFYGDKSGRSATFTGEDVLNELGYTNIRPALWTVILIAMAIIYRLAFFAVLRLRKNHS</sequence>
<comment type="subcellular location">
    <subcellularLocation>
        <location evidence="1">Membrane</location>
        <topology evidence="1">Multi-pass membrane protein</topology>
    </subcellularLocation>
</comment>
<keyword evidence="12" id="KW-1185">Reference proteome</keyword>
<feature type="transmembrane region" description="Helical" evidence="9">
    <location>
        <begin position="541"/>
        <end position="564"/>
    </location>
</feature>
<feature type="transmembrane region" description="Helical" evidence="9">
    <location>
        <begin position="644"/>
        <end position="665"/>
    </location>
</feature>
<keyword evidence="8 9" id="KW-0472">Membrane</keyword>
<dbReference type="InterPro" id="IPR043926">
    <property type="entry name" value="ABCG_dom"/>
</dbReference>
<evidence type="ECO:0000256" key="4">
    <source>
        <dbReference type="ARBA" id="ARBA00022692"/>
    </source>
</evidence>
<comment type="similarity">
    <text evidence="2">Belongs to the ABC transporter superfamily. ABCG family. Eye pigment precursor importer (TC 3.A.1.204) subfamily.</text>
</comment>
<evidence type="ECO:0000256" key="3">
    <source>
        <dbReference type="ARBA" id="ARBA00022448"/>
    </source>
</evidence>
<dbReference type="Gene3D" id="3.40.50.300">
    <property type="entry name" value="P-loop containing nucleotide triphosphate hydrolases"/>
    <property type="match status" value="1"/>
</dbReference>
<organism evidence="11 12">
    <name type="scientific">Ambispora leptoticha</name>
    <dbReference type="NCBI Taxonomy" id="144679"/>
    <lineage>
        <taxon>Eukaryota</taxon>
        <taxon>Fungi</taxon>
        <taxon>Fungi incertae sedis</taxon>
        <taxon>Mucoromycota</taxon>
        <taxon>Glomeromycotina</taxon>
        <taxon>Glomeromycetes</taxon>
        <taxon>Archaeosporales</taxon>
        <taxon>Ambisporaceae</taxon>
        <taxon>Ambispora</taxon>
    </lineage>
</organism>
<evidence type="ECO:0000256" key="5">
    <source>
        <dbReference type="ARBA" id="ARBA00022741"/>
    </source>
</evidence>
<dbReference type="InterPro" id="IPR003593">
    <property type="entry name" value="AAA+_ATPase"/>
</dbReference>
<evidence type="ECO:0000259" key="10">
    <source>
        <dbReference type="PROSITE" id="PS50893"/>
    </source>
</evidence>
<dbReference type="InterPro" id="IPR027417">
    <property type="entry name" value="P-loop_NTPase"/>
</dbReference>
<feature type="transmembrane region" description="Helical" evidence="9">
    <location>
        <begin position="401"/>
        <end position="425"/>
    </location>
</feature>
<dbReference type="InterPro" id="IPR052215">
    <property type="entry name" value="Plant_ABCG"/>
</dbReference>
<evidence type="ECO:0000256" key="8">
    <source>
        <dbReference type="ARBA" id="ARBA00023136"/>
    </source>
</evidence>
<keyword evidence="4 9" id="KW-0812">Transmembrane</keyword>
<dbReference type="GO" id="GO:0016020">
    <property type="term" value="C:membrane"/>
    <property type="evidence" value="ECO:0007669"/>
    <property type="project" value="UniProtKB-SubCell"/>
</dbReference>
<evidence type="ECO:0000256" key="1">
    <source>
        <dbReference type="ARBA" id="ARBA00004141"/>
    </source>
</evidence>
<dbReference type="PROSITE" id="PS50893">
    <property type="entry name" value="ABC_TRANSPORTER_2"/>
    <property type="match status" value="1"/>
</dbReference>
<evidence type="ECO:0000256" key="7">
    <source>
        <dbReference type="ARBA" id="ARBA00022989"/>
    </source>
</evidence>